<dbReference type="SUPFAM" id="SSF53335">
    <property type="entry name" value="S-adenosyl-L-methionine-dependent methyltransferases"/>
    <property type="match status" value="1"/>
</dbReference>
<dbReference type="GO" id="GO:0008168">
    <property type="term" value="F:methyltransferase activity"/>
    <property type="evidence" value="ECO:0007669"/>
    <property type="project" value="UniProtKB-KW"/>
</dbReference>
<protein>
    <submittedName>
        <fullName evidence="2">Class I SAM-dependent methyltransferase</fullName>
        <ecNumber evidence="2">2.1.-.-</ecNumber>
    </submittedName>
</protein>
<dbReference type="EC" id="2.1.-.-" evidence="2"/>
<proteinExistence type="predicted"/>
<organism evidence="2 3">
    <name type="scientific">Virgibacillus tibetensis</name>
    <dbReference type="NCBI Taxonomy" id="3042313"/>
    <lineage>
        <taxon>Bacteria</taxon>
        <taxon>Bacillati</taxon>
        <taxon>Bacillota</taxon>
        <taxon>Bacilli</taxon>
        <taxon>Bacillales</taxon>
        <taxon>Bacillaceae</taxon>
        <taxon>Virgibacillus</taxon>
    </lineage>
</organism>
<keyword evidence="3" id="KW-1185">Reference proteome</keyword>
<dbReference type="Pfam" id="PF08241">
    <property type="entry name" value="Methyltransf_11"/>
    <property type="match status" value="1"/>
</dbReference>
<keyword evidence="2" id="KW-0489">Methyltransferase</keyword>
<accession>A0ABU6KIG3</accession>
<evidence type="ECO:0000259" key="1">
    <source>
        <dbReference type="Pfam" id="PF08241"/>
    </source>
</evidence>
<dbReference type="EMBL" id="JARZFX010000005">
    <property type="protein sequence ID" value="MEC5424232.1"/>
    <property type="molecule type" value="Genomic_DNA"/>
</dbReference>
<feature type="domain" description="Methyltransferase type 11" evidence="1">
    <location>
        <begin position="50"/>
        <end position="141"/>
    </location>
</feature>
<evidence type="ECO:0000313" key="3">
    <source>
        <dbReference type="Proteomes" id="UP001335737"/>
    </source>
</evidence>
<dbReference type="GO" id="GO:0032259">
    <property type="term" value="P:methylation"/>
    <property type="evidence" value="ECO:0007669"/>
    <property type="project" value="UniProtKB-KW"/>
</dbReference>
<dbReference type="Gene3D" id="3.40.50.150">
    <property type="entry name" value="Vaccinia Virus protein VP39"/>
    <property type="match status" value="1"/>
</dbReference>
<keyword evidence="2" id="KW-0808">Transferase</keyword>
<sequence length="198" mass="23380">MSDKNNKSLEEIHDYWINQCLPDNYLPHVKRSEFLFAYIQKYIDQSCKVLEIGCNLGRNLNYLYENNFNNLTGIEISKEAINKLKKAYPELYEHAEIVHSPVENIINKLPENSYDLVFTMAVLEHIHPDSVWIFPEIARVTGSYLITIEAEKSSHWRIFPRNYKDIFEKLGFKQVEESRCERKLGLGAYTLRVFQKEK</sequence>
<evidence type="ECO:0000313" key="2">
    <source>
        <dbReference type="EMBL" id="MEC5424232.1"/>
    </source>
</evidence>
<gene>
    <name evidence="2" type="ORF">QGM71_12095</name>
</gene>
<dbReference type="CDD" id="cd02440">
    <property type="entry name" value="AdoMet_MTases"/>
    <property type="match status" value="1"/>
</dbReference>
<name>A0ABU6KIG3_9BACI</name>
<dbReference type="RefSeq" id="WP_327607800.1">
    <property type="nucleotide sequence ID" value="NZ_JARZFX010000005.1"/>
</dbReference>
<comment type="caution">
    <text evidence="2">The sequence shown here is derived from an EMBL/GenBank/DDBJ whole genome shotgun (WGS) entry which is preliminary data.</text>
</comment>
<dbReference type="InterPro" id="IPR029063">
    <property type="entry name" value="SAM-dependent_MTases_sf"/>
</dbReference>
<reference evidence="2 3" key="1">
    <citation type="journal article" date="2024" name="Int. J. Syst. Evol. Microbiol.">
        <title>Virgibacillus tibetensis sp. nov., isolated from salt lake on the Tibetan Plateau of China.</title>
        <authorList>
            <person name="Phurbu D."/>
            <person name="Liu Z.-X."/>
            <person name="Wang R."/>
            <person name="Zheng Y.-Y."/>
            <person name="Liu H.-C."/>
            <person name="Zhou Y.-G."/>
            <person name="Yu Y.-J."/>
            <person name="Li A.-H."/>
        </authorList>
    </citation>
    <scope>NUCLEOTIDE SEQUENCE [LARGE SCALE GENOMIC DNA]</scope>
    <source>
        <strain evidence="2 3">C22-A2</strain>
    </source>
</reference>
<dbReference type="PANTHER" id="PTHR43861">
    <property type="entry name" value="TRANS-ACONITATE 2-METHYLTRANSFERASE-RELATED"/>
    <property type="match status" value="1"/>
</dbReference>
<dbReference type="InterPro" id="IPR013216">
    <property type="entry name" value="Methyltransf_11"/>
</dbReference>
<dbReference type="Proteomes" id="UP001335737">
    <property type="component" value="Unassembled WGS sequence"/>
</dbReference>